<dbReference type="Gene3D" id="3.90.1150.10">
    <property type="entry name" value="Aspartate Aminotransferase, domain 1"/>
    <property type="match status" value="1"/>
</dbReference>
<keyword evidence="3" id="KW-0808">Transferase</keyword>
<evidence type="ECO:0000313" key="8">
    <source>
        <dbReference type="EMBL" id="GGZ27038.1"/>
    </source>
</evidence>
<protein>
    <submittedName>
        <fullName evidence="8">Aminotransferase</fullName>
    </submittedName>
</protein>
<comment type="similarity">
    <text evidence="1">Belongs to the class-II pyridoxal-phosphate-dependent aminotransferase family. Histidinol-phosphate aminotransferase subfamily.</text>
</comment>
<dbReference type="SUPFAM" id="SSF53383">
    <property type="entry name" value="PLP-dependent transferases"/>
    <property type="match status" value="1"/>
</dbReference>
<dbReference type="InterPro" id="IPR015424">
    <property type="entry name" value="PyrdxlP-dep_Trfase"/>
</dbReference>
<dbReference type="PANTHER" id="PTHR43643">
    <property type="entry name" value="HISTIDINOL-PHOSPHATE AMINOTRANSFERASE 2"/>
    <property type="match status" value="1"/>
</dbReference>
<dbReference type="AlphaFoldDB" id="A0A918UQJ0"/>
<accession>A0A918UQJ0</accession>
<dbReference type="GO" id="GO:0030170">
    <property type="term" value="F:pyridoxal phosphate binding"/>
    <property type="evidence" value="ECO:0007669"/>
    <property type="project" value="InterPro"/>
</dbReference>
<evidence type="ECO:0000256" key="5">
    <source>
        <dbReference type="ARBA" id="ARBA00029440"/>
    </source>
</evidence>
<reference evidence="8" key="1">
    <citation type="journal article" date="2014" name="Int. J. Syst. Evol. Microbiol.">
        <title>Complete genome sequence of Corynebacterium casei LMG S-19264T (=DSM 44701T), isolated from a smear-ripened cheese.</title>
        <authorList>
            <consortium name="US DOE Joint Genome Institute (JGI-PGF)"/>
            <person name="Walter F."/>
            <person name="Albersmeier A."/>
            <person name="Kalinowski J."/>
            <person name="Ruckert C."/>
        </authorList>
    </citation>
    <scope>NUCLEOTIDE SEQUENCE</scope>
    <source>
        <strain evidence="8">KCTC 32296</strain>
    </source>
</reference>
<dbReference type="InterPro" id="IPR050106">
    <property type="entry name" value="HistidinolP_aminotransfase"/>
</dbReference>
<dbReference type="CDD" id="cd00609">
    <property type="entry name" value="AAT_like"/>
    <property type="match status" value="1"/>
</dbReference>
<evidence type="ECO:0000256" key="2">
    <source>
        <dbReference type="ARBA" id="ARBA00022576"/>
    </source>
</evidence>
<sequence>MTNDINGPSRRAVATILALGASAAQFVRPALAQPVTVKADVRIDANEHPEGPIAQAVTAATAALSKSNRYAPGTEREDLITTIAAIDGVKPDMVVPWPGSSDPLYRLVRAYSSATRGLVVAAPVFEMAAGIATDAGYKVTPVPVRPSDLAHDVKAMLAADPNAGLYYICNPNNPVGTLTPLADIEWLAAHIKSDAILLIDEAYIDYTPAQKSTALLAKYPNVVILRTFSKVYGMAGMRMGYTLARPDLIKPLMDWGSPSPYMLPVPAIAAATASLKNYGEITKRVEAIAITRDWTIARLEALGYKSTKGLCNCFMVDWRTPAKPVQQAILAKGVAIGRNWPVWPNMSRITVGTPAEMKAFIAAVEAVKP</sequence>
<organism evidence="8 9">
    <name type="scientific">Asticcacaulis endophyticus</name>
    <dbReference type="NCBI Taxonomy" id="1395890"/>
    <lineage>
        <taxon>Bacteria</taxon>
        <taxon>Pseudomonadati</taxon>
        <taxon>Pseudomonadota</taxon>
        <taxon>Alphaproteobacteria</taxon>
        <taxon>Caulobacterales</taxon>
        <taxon>Caulobacteraceae</taxon>
        <taxon>Asticcacaulis</taxon>
    </lineage>
</organism>
<dbReference type="GO" id="GO:0008483">
    <property type="term" value="F:transaminase activity"/>
    <property type="evidence" value="ECO:0007669"/>
    <property type="project" value="UniProtKB-KW"/>
</dbReference>
<feature type="chain" id="PRO_5037134910" evidence="6">
    <location>
        <begin position="33"/>
        <end position="369"/>
    </location>
</feature>
<dbReference type="InterPro" id="IPR004839">
    <property type="entry name" value="Aminotransferase_I/II_large"/>
</dbReference>
<name>A0A918UQJ0_9CAUL</name>
<comment type="caution">
    <text evidence="8">The sequence shown here is derived from an EMBL/GenBank/DDBJ whole genome shotgun (WGS) entry which is preliminary data.</text>
</comment>
<feature type="signal peptide" evidence="6">
    <location>
        <begin position="1"/>
        <end position="32"/>
    </location>
</feature>
<dbReference type="InterPro" id="IPR015422">
    <property type="entry name" value="PyrdxlP-dep_Trfase_small"/>
</dbReference>
<comment type="pathway">
    <text evidence="5">Amino-acid biosynthesis.</text>
</comment>
<proteinExistence type="inferred from homology"/>
<dbReference type="Proteomes" id="UP000662572">
    <property type="component" value="Unassembled WGS sequence"/>
</dbReference>
<reference evidence="8" key="2">
    <citation type="submission" date="2020-09" db="EMBL/GenBank/DDBJ databases">
        <authorList>
            <person name="Sun Q."/>
            <person name="Kim S."/>
        </authorList>
    </citation>
    <scope>NUCLEOTIDE SEQUENCE</scope>
    <source>
        <strain evidence="8">KCTC 32296</strain>
    </source>
</reference>
<dbReference type="RefSeq" id="WP_189485364.1">
    <property type="nucleotide sequence ID" value="NZ_BMZB01000001.1"/>
</dbReference>
<dbReference type="EMBL" id="BMZB01000001">
    <property type="protein sequence ID" value="GGZ27038.1"/>
    <property type="molecule type" value="Genomic_DNA"/>
</dbReference>
<keyword evidence="6" id="KW-0732">Signal</keyword>
<feature type="domain" description="Aminotransferase class I/classII large" evidence="7">
    <location>
        <begin position="45"/>
        <end position="363"/>
    </location>
</feature>
<evidence type="ECO:0000256" key="4">
    <source>
        <dbReference type="ARBA" id="ARBA00022898"/>
    </source>
</evidence>
<dbReference type="PANTHER" id="PTHR43643:SF3">
    <property type="entry name" value="HISTIDINOL-PHOSPHATE AMINOTRANSFERASE"/>
    <property type="match status" value="1"/>
</dbReference>
<evidence type="ECO:0000256" key="1">
    <source>
        <dbReference type="ARBA" id="ARBA00007970"/>
    </source>
</evidence>
<keyword evidence="9" id="KW-1185">Reference proteome</keyword>
<dbReference type="Gene3D" id="3.40.640.10">
    <property type="entry name" value="Type I PLP-dependent aspartate aminotransferase-like (Major domain)"/>
    <property type="match status" value="1"/>
</dbReference>
<evidence type="ECO:0000259" key="7">
    <source>
        <dbReference type="Pfam" id="PF00155"/>
    </source>
</evidence>
<evidence type="ECO:0000313" key="9">
    <source>
        <dbReference type="Proteomes" id="UP000662572"/>
    </source>
</evidence>
<keyword evidence="2 8" id="KW-0032">Aminotransferase</keyword>
<dbReference type="InterPro" id="IPR015421">
    <property type="entry name" value="PyrdxlP-dep_Trfase_major"/>
</dbReference>
<keyword evidence="4" id="KW-0663">Pyridoxal phosphate</keyword>
<evidence type="ECO:0000256" key="3">
    <source>
        <dbReference type="ARBA" id="ARBA00022679"/>
    </source>
</evidence>
<dbReference type="Pfam" id="PF00155">
    <property type="entry name" value="Aminotran_1_2"/>
    <property type="match status" value="1"/>
</dbReference>
<evidence type="ECO:0000256" key="6">
    <source>
        <dbReference type="SAM" id="SignalP"/>
    </source>
</evidence>
<gene>
    <name evidence="8" type="primary">hisC</name>
    <name evidence="8" type="ORF">GCM10011273_10840</name>
</gene>